<dbReference type="SUPFAM" id="SSF50249">
    <property type="entry name" value="Nucleic acid-binding proteins"/>
    <property type="match status" value="1"/>
</dbReference>
<comment type="caution">
    <text evidence="5">The sequence shown here is derived from an EMBL/GenBank/DDBJ whole genome shotgun (WGS) entry which is preliminary data.</text>
</comment>
<dbReference type="InterPro" id="IPR011344">
    <property type="entry name" value="ssDNA-bd"/>
</dbReference>
<dbReference type="PIRSF" id="PIRSF002070">
    <property type="entry name" value="SSB"/>
    <property type="match status" value="1"/>
</dbReference>
<dbReference type="Proteomes" id="UP000524237">
    <property type="component" value="Unassembled WGS sequence"/>
</dbReference>
<dbReference type="CDD" id="cd04496">
    <property type="entry name" value="SSB_OBF"/>
    <property type="match status" value="1"/>
</dbReference>
<evidence type="ECO:0000313" key="5">
    <source>
        <dbReference type="EMBL" id="MBA8828802.1"/>
    </source>
</evidence>
<dbReference type="NCBIfam" id="TIGR00621">
    <property type="entry name" value="ssb"/>
    <property type="match status" value="1"/>
</dbReference>
<dbReference type="RefSeq" id="WP_182484166.1">
    <property type="nucleotide sequence ID" value="NZ_JACGWU010000001.1"/>
</dbReference>
<dbReference type="Gene3D" id="2.40.50.140">
    <property type="entry name" value="Nucleic acid-binding proteins"/>
    <property type="match status" value="1"/>
</dbReference>
<reference evidence="5 6" key="1">
    <citation type="submission" date="2020-07" db="EMBL/GenBank/DDBJ databases">
        <title>Sequencing the genomes of 1000 actinobacteria strains.</title>
        <authorList>
            <person name="Klenk H.-P."/>
        </authorList>
    </citation>
    <scope>NUCLEOTIDE SEQUENCE [LARGE SCALE GENOMIC DNA]</scope>
    <source>
        <strain evidence="5 6">DSM 23737</strain>
    </source>
</reference>
<feature type="compositionally biased region" description="Acidic residues" evidence="4">
    <location>
        <begin position="135"/>
        <end position="145"/>
    </location>
</feature>
<feature type="region of interest" description="Disordered" evidence="4">
    <location>
        <begin position="130"/>
        <end position="157"/>
    </location>
</feature>
<dbReference type="GO" id="GO:0006260">
    <property type="term" value="P:DNA replication"/>
    <property type="evidence" value="ECO:0007669"/>
    <property type="project" value="InterPro"/>
</dbReference>
<gene>
    <name evidence="5" type="ORF">FB555_000873</name>
</gene>
<dbReference type="AlphaFoldDB" id="A0A7W3JTF9"/>
<dbReference type="Pfam" id="PF00436">
    <property type="entry name" value="SSB"/>
    <property type="match status" value="1"/>
</dbReference>
<name>A0A7W3JTF9_9MICO</name>
<protein>
    <recommendedName>
        <fullName evidence="2 3">Single-stranded DNA-binding protein</fullName>
    </recommendedName>
</protein>
<dbReference type="InterPro" id="IPR000424">
    <property type="entry name" value="Primosome_PriB/ssb"/>
</dbReference>
<keyword evidence="1 2" id="KW-0238">DNA-binding</keyword>
<dbReference type="PANTHER" id="PTHR10302:SF27">
    <property type="entry name" value="SINGLE-STRANDED DNA-BINDING PROTEIN"/>
    <property type="match status" value="1"/>
</dbReference>
<evidence type="ECO:0000256" key="2">
    <source>
        <dbReference type="PIRNR" id="PIRNR002070"/>
    </source>
</evidence>
<dbReference type="InterPro" id="IPR012340">
    <property type="entry name" value="NA-bd_OB-fold"/>
</dbReference>
<proteinExistence type="predicted"/>
<evidence type="ECO:0000313" key="6">
    <source>
        <dbReference type="Proteomes" id="UP000524237"/>
    </source>
</evidence>
<evidence type="ECO:0000256" key="3">
    <source>
        <dbReference type="RuleBase" id="RU000524"/>
    </source>
</evidence>
<dbReference type="PANTHER" id="PTHR10302">
    <property type="entry name" value="SINGLE-STRANDED DNA-BINDING PROTEIN"/>
    <property type="match status" value="1"/>
</dbReference>
<evidence type="ECO:0000256" key="1">
    <source>
        <dbReference type="ARBA" id="ARBA00023125"/>
    </source>
</evidence>
<dbReference type="GO" id="GO:0003697">
    <property type="term" value="F:single-stranded DNA binding"/>
    <property type="evidence" value="ECO:0007669"/>
    <property type="project" value="InterPro"/>
</dbReference>
<keyword evidence="6" id="KW-1185">Reference proteome</keyword>
<dbReference type="GO" id="GO:0009295">
    <property type="term" value="C:nucleoid"/>
    <property type="evidence" value="ECO:0007669"/>
    <property type="project" value="TreeGrafter"/>
</dbReference>
<dbReference type="PROSITE" id="PS50935">
    <property type="entry name" value="SSB"/>
    <property type="match status" value="1"/>
</dbReference>
<accession>A0A7W3JTF9</accession>
<sequence>MTDTIFLTGVVATSPRHVTTSEGLAITSFRLASSQRRYDRALAKWVDGDTNWFTVSTFRALATNAAGSVAKGDRVVVSGRLRVRDWESTDRSGTNVEIEADALGHDLSWGTSVYTRHVSVPATSSWEDVTPVSLEDTDNEISADADNDRADTTVVAA</sequence>
<dbReference type="EMBL" id="JACGWU010000001">
    <property type="protein sequence ID" value="MBA8828802.1"/>
    <property type="molecule type" value="Genomic_DNA"/>
</dbReference>
<organism evidence="5 6">
    <name type="scientific">Alpinimonas psychrophila</name>
    <dbReference type="NCBI Taxonomy" id="748908"/>
    <lineage>
        <taxon>Bacteria</taxon>
        <taxon>Bacillati</taxon>
        <taxon>Actinomycetota</taxon>
        <taxon>Actinomycetes</taxon>
        <taxon>Micrococcales</taxon>
        <taxon>Microbacteriaceae</taxon>
        <taxon>Alpinimonas</taxon>
    </lineage>
</organism>
<evidence type="ECO:0000256" key="4">
    <source>
        <dbReference type="SAM" id="MobiDB-lite"/>
    </source>
</evidence>